<dbReference type="InterPro" id="IPR004540">
    <property type="entry name" value="Transl_elong_EFG/EF2"/>
</dbReference>
<dbReference type="Gene3D" id="3.40.50.300">
    <property type="entry name" value="P-loop containing nucleotide triphosphate hydrolases"/>
    <property type="match status" value="1"/>
</dbReference>
<dbReference type="GO" id="GO:0032790">
    <property type="term" value="P:ribosome disassembly"/>
    <property type="evidence" value="ECO:0007669"/>
    <property type="project" value="TreeGrafter"/>
</dbReference>
<dbReference type="Pfam" id="PF00679">
    <property type="entry name" value="EFG_C"/>
    <property type="match status" value="1"/>
</dbReference>
<dbReference type="InterPro" id="IPR027417">
    <property type="entry name" value="P-loop_NTPase"/>
</dbReference>
<gene>
    <name evidence="10" type="ordered locus">Despr_2321</name>
</gene>
<dbReference type="NCBIfam" id="TIGR00484">
    <property type="entry name" value="EF-G"/>
    <property type="match status" value="1"/>
</dbReference>
<dbReference type="InterPro" id="IPR000795">
    <property type="entry name" value="T_Tr_GTP-bd_dom"/>
</dbReference>
<organism evidence="10 11">
    <name type="scientific">Desulfobulbus propionicus (strain ATCC 33891 / DSM 2032 / VKM B-1956 / 1pr3)</name>
    <dbReference type="NCBI Taxonomy" id="577650"/>
    <lineage>
        <taxon>Bacteria</taxon>
        <taxon>Pseudomonadati</taxon>
        <taxon>Thermodesulfobacteriota</taxon>
        <taxon>Desulfobulbia</taxon>
        <taxon>Desulfobulbales</taxon>
        <taxon>Desulfobulbaceae</taxon>
        <taxon>Desulfobulbus</taxon>
    </lineage>
</organism>
<comment type="function">
    <text evidence="7">Catalyzes the GTP-dependent ribosomal translocation step during translation elongation. During this step, the ribosome changes from the pre-translocational (PRE) to the post-translocational (POST) state as the newly formed A-site-bound peptidyl-tRNA and P-site-bound deacylated tRNA move to the P and E sites, respectively. Catalyzes the coordinated movement of the two tRNA molecules, the mRNA and conformational changes in the ribosome.</text>
</comment>
<dbReference type="Pfam" id="PF14492">
    <property type="entry name" value="EFG_III"/>
    <property type="match status" value="1"/>
</dbReference>
<dbReference type="NCBIfam" id="NF009381">
    <property type="entry name" value="PRK12740.1-5"/>
    <property type="match status" value="1"/>
</dbReference>
<evidence type="ECO:0000256" key="4">
    <source>
        <dbReference type="ARBA" id="ARBA00022768"/>
    </source>
</evidence>
<keyword evidence="6" id="KW-0342">GTP-binding</keyword>
<keyword evidence="4 10" id="KW-0251">Elongation factor</keyword>
<dbReference type="SMART" id="SM00838">
    <property type="entry name" value="EFG_C"/>
    <property type="match status" value="1"/>
</dbReference>
<dbReference type="InterPro" id="IPR014721">
    <property type="entry name" value="Ribsml_uS5_D2-typ_fold_subgr"/>
</dbReference>
<dbReference type="RefSeq" id="WP_015725002.1">
    <property type="nucleotide sequence ID" value="NC_014972.1"/>
</dbReference>
<dbReference type="InterPro" id="IPR005225">
    <property type="entry name" value="Small_GTP-bd"/>
</dbReference>
<dbReference type="PROSITE" id="PS51722">
    <property type="entry name" value="G_TR_2"/>
    <property type="match status" value="1"/>
</dbReference>
<dbReference type="FunFam" id="3.30.230.10:FF:000003">
    <property type="entry name" value="Elongation factor G"/>
    <property type="match status" value="1"/>
</dbReference>
<dbReference type="Gene3D" id="2.40.30.10">
    <property type="entry name" value="Translation factors"/>
    <property type="match status" value="1"/>
</dbReference>
<reference evidence="10 11" key="1">
    <citation type="journal article" date="2011" name="Stand. Genomic Sci.">
        <title>Complete genome sequence of Desulfobulbus propionicus type strain (1pr3).</title>
        <authorList>
            <person name="Pagani I."/>
            <person name="Lapidus A."/>
            <person name="Nolan M."/>
            <person name="Lucas S."/>
            <person name="Hammon N."/>
            <person name="Deshpande S."/>
            <person name="Cheng J.F."/>
            <person name="Chertkov O."/>
            <person name="Davenport K."/>
            <person name="Tapia R."/>
            <person name="Han C."/>
            <person name="Goodwin L."/>
            <person name="Pitluck S."/>
            <person name="Liolios K."/>
            <person name="Mavromatis K."/>
            <person name="Ivanova N."/>
            <person name="Mikhailova N."/>
            <person name="Pati A."/>
            <person name="Chen A."/>
            <person name="Palaniappan K."/>
            <person name="Land M."/>
            <person name="Hauser L."/>
            <person name="Chang Y.J."/>
            <person name="Jeffries C.D."/>
            <person name="Detter J.C."/>
            <person name="Brambilla E."/>
            <person name="Kannan K.P."/>
            <person name="Djao O.D."/>
            <person name="Rohde M."/>
            <person name="Pukall R."/>
            <person name="Spring S."/>
            <person name="Goker M."/>
            <person name="Sikorski J."/>
            <person name="Woyke T."/>
            <person name="Bristow J."/>
            <person name="Eisen J.A."/>
            <person name="Markowitz V."/>
            <person name="Hugenholtz P."/>
            <person name="Kyrpides N.C."/>
            <person name="Klenk H.P."/>
        </authorList>
    </citation>
    <scope>NUCLEOTIDE SEQUENCE [LARGE SCALE GENOMIC DNA]</scope>
    <source>
        <strain evidence="11">ATCC 33891 / DSM 2032 / 1pr3</strain>
    </source>
</reference>
<dbReference type="Pfam" id="PF00009">
    <property type="entry name" value="GTP_EFTU"/>
    <property type="match status" value="1"/>
</dbReference>
<dbReference type="NCBIfam" id="TIGR00231">
    <property type="entry name" value="small_GTP"/>
    <property type="match status" value="1"/>
</dbReference>
<evidence type="ECO:0000256" key="1">
    <source>
        <dbReference type="ARBA" id="ARBA00005870"/>
    </source>
</evidence>
<comment type="similarity">
    <text evidence="1">Belongs to the TRAFAC class translation factor GTPase superfamily. Classic translation factor GTPase family. EF-G/EF-2 subfamily.</text>
</comment>
<dbReference type="NCBIfam" id="NF009891">
    <property type="entry name" value="PRK13351.1-1"/>
    <property type="match status" value="1"/>
</dbReference>
<dbReference type="InterPro" id="IPR009000">
    <property type="entry name" value="Transl_B-barrel_sf"/>
</dbReference>
<dbReference type="GO" id="GO:0003746">
    <property type="term" value="F:translation elongation factor activity"/>
    <property type="evidence" value="ECO:0007669"/>
    <property type="project" value="UniProtKB-UniRule"/>
</dbReference>
<evidence type="ECO:0000256" key="7">
    <source>
        <dbReference type="ARBA" id="ARBA00024731"/>
    </source>
</evidence>
<keyword evidence="11" id="KW-1185">Reference proteome</keyword>
<keyword evidence="3" id="KW-0547">Nucleotide-binding</keyword>
<evidence type="ECO:0000256" key="6">
    <source>
        <dbReference type="ARBA" id="ARBA00023134"/>
    </source>
</evidence>
<dbReference type="NCBIfam" id="NF009379">
    <property type="entry name" value="PRK12740.1-3"/>
    <property type="match status" value="1"/>
</dbReference>
<evidence type="ECO:0000259" key="9">
    <source>
        <dbReference type="PROSITE" id="PS51722"/>
    </source>
</evidence>
<dbReference type="CDD" id="cd04170">
    <property type="entry name" value="EF-G_bact"/>
    <property type="match status" value="1"/>
</dbReference>
<dbReference type="SMART" id="SM00889">
    <property type="entry name" value="EFG_IV"/>
    <property type="match status" value="1"/>
</dbReference>
<accession>A0A7U3YN72</accession>
<dbReference type="SUPFAM" id="SSF54980">
    <property type="entry name" value="EF-G C-terminal domain-like"/>
    <property type="match status" value="2"/>
</dbReference>
<dbReference type="PANTHER" id="PTHR43261:SF7">
    <property type="entry name" value="ELONGATION FACTOR G-LIKE PROTEIN"/>
    <property type="match status" value="1"/>
</dbReference>
<dbReference type="InterPro" id="IPR053905">
    <property type="entry name" value="EF-G-like_DII"/>
</dbReference>
<dbReference type="InterPro" id="IPR000640">
    <property type="entry name" value="EFG_V-like"/>
</dbReference>
<dbReference type="InterPro" id="IPR035647">
    <property type="entry name" value="EFG_III/V"/>
</dbReference>
<dbReference type="Gene3D" id="3.30.70.870">
    <property type="entry name" value="Elongation Factor G (Translational Gtpase), domain 3"/>
    <property type="match status" value="1"/>
</dbReference>
<dbReference type="InterPro" id="IPR047872">
    <property type="entry name" value="EFG_IV"/>
</dbReference>
<dbReference type="GO" id="GO:0003924">
    <property type="term" value="F:GTPase activity"/>
    <property type="evidence" value="ECO:0007669"/>
    <property type="project" value="InterPro"/>
</dbReference>
<evidence type="ECO:0000313" key="11">
    <source>
        <dbReference type="Proteomes" id="UP000006365"/>
    </source>
</evidence>
<dbReference type="Proteomes" id="UP000006365">
    <property type="component" value="Chromosome"/>
</dbReference>
<dbReference type="Pfam" id="PF03764">
    <property type="entry name" value="EFG_IV"/>
    <property type="match status" value="1"/>
</dbReference>
<evidence type="ECO:0000256" key="8">
    <source>
        <dbReference type="NCBIfam" id="TIGR00484"/>
    </source>
</evidence>
<dbReference type="CDD" id="cd01434">
    <property type="entry name" value="EFG_mtEFG1_IV"/>
    <property type="match status" value="1"/>
</dbReference>
<dbReference type="FunFam" id="3.30.70.240:FF:000001">
    <property type="entry name" value="Elongation factor G"/>
    <property type="match status" value="1"/>
</dbReference>
<dbReference type="InterPro" id="IPR035649">
    <property type="entry name" value="EFG_V"/>
</dbReference>
<dbReference type="SUPFAM" id="SSF54211">
    <property type="entry name" value="Ribosomal protein S5 domain 2-like"/>
    <property type="match status" value="1"/>
</dbReference>
<protein>
    <recommendedName>
        <fullName evidence="2 8">Elongation factor G</fullName>
    </recommendedName>
</protein>
<keyword evidence="5" id="KW-0648">Protein biosynthesis</keyword>
<evidence type="ECO:0000313" key="10">
    <source>
        <dbReference type="EMBL" id="ADW18464.1"/>
    </source>
</evidence>
<dbReference type="InterPro" id="IPR005517">
    <property type="entry name" value="Transl_elong_EFG/EF2_IV"/>
</dbReference>
<dbReference type="PANTHER" id="PTHR43261">
    <property type="entry name" value="TRANSLATION ELONGATION FACTOR G-RELATED"/>
    <property type="match status" value="1"/>
</dbReference>
<dbReference type="KEGG" id="dpr:Despr_2321"/>
<dbReference type="Gene3D" id="3.30.70.240">
    <property type="match status" value="1"/>
</dbReference>
<dbReference type="InterPro" id="IPR041095">
    <property type="entry name" value="EFG_II"/>
</dbReference>
<dbReference type="InterPro" id="IPR020568">
    <property type="entry name" value="Ribosomal_Su5_D2-typ_SF"/>
</dbReference>
<dbReference type="GO" id="GO:0005525">
    <property type="term" value="F:GTP binding"/>
    <property type="evidence" value="ECO:0007669"/>
    <property type="project" value="UniProtKB-UniRule"/>
</dbReference>
<evidence type="ECO:0000256" key="2">
    <source>
        <dbReference type="ARBA" id="ARBA00017872"/>
    </source>
</evidence>
<feature type="domain" description="Tr-type G" evidence="9">
    <location>
        <begin position="5"/>
        <end position="277"/>
    </location>
</feature>
<dbReference type="EMBL" id="CP002364">
    <property type="protein sequence ID" value="ADW18464.1"/>
    <property type="molecule type" value="Genomic_DNA"/>
</dbReference>
<dbReference type="Pfam" id="PF22042">
    <property type="entry name" value="EF-G_D2"/>
    <property type="match status" value="1"/>
</dbReference>
<dbReference type="SUPFAM" id="SSF50447">
    <property type="entry name" value="Translation proteins"/>
    <property type="match status" value="1"/>
</dbReference>
<evidence type="ECO:0000256" key="5">
    <source>
        <dbReference type="ARBA" id="ARBA00022917"/>
    </source>
</evidence>
<proteinExistence type="inferred from homology"/>
<dbReference type="AlphaFoldDB" id="A0A7U3YN72"/>
<name>A0A7U3YN72_DESPD</name>
<sequence>MQDVQQIRNVVILGHGNSGKSTLAEALLFTAGALKRLGKVDDGTSSMDFEPEEIKRKITIGAAFNHLSWQKKEVFLIDTPGDDNFFNETRFAAQVADSAILTVGAVLGIRPQTEKFVDLIKDNNLPCLICVTKMDRERANFQKTVDGIREATGLNPVVLYLPIGAEDQFKGVVDIVANKALLFADGGKATMADVPADLTDEVESLRENLMEYVAETDDELIEKFLEEGVLTDEELKTGLAKAIIAAKVAPVCACASLANLGSSVVLDAIVNLLPSPDQRPARVGTHPKTGDAVERPGTADAPFSALVFKTMADPFAGRLTIFRVFSGTLKGDAFYNVNKETAERYGQLYIMAGKEQKPVDQAIPGMVVAVAKLKETTTGDTLCEEANPISYPMIEPLPTVIAYAVSAKKGDEEKLFSSITRLLDEDLTLKLTREQQTHETLISGVGQVHLEVIGEKIKRKFGVEMELRTPKVPYRETLKGKVTVQGKHKKQSGGRGQFGDCTIEMEPLPRGEQFQFLDKIVGGVIPQQYRPAVEKGIIEAMEKGVIAGYPFVDLKVSLIDGSYHTVDSSEMAFKVAGSLAFKKGVVQANPVLLEPITEVEVRVPKDFVGDVMGDLNSRRGRVLGMDSTDKYEVINAHVPQSEILLYALDLTSMTGGRGTFTVKFSHYEEVPAQIAEKIIAEYEKEKAEE</sequence>
<evidence type="ECO:0000256" key="3">
    <source>
        <dbReference type="ARBA" id="ARBA00022741"/>
    </source>
</evidence>
<dbReference type="CDD" id="cd04088">
    <property type="entry name" value="EFG_mtEFG_II"/>
    <property type="match status" value="1"/>
</dbReference>
<dbReference type="SUPFAM" id="SSF52540">
    <property type="entry name" value="P-loop containing nucleoside triphosphate hydrolases"/>
    <property type="match status" value="1"/>
</dbReference>
<dbReference type="CDD" id="cd03713">
    <property type="entry name" value="EFG_mtEFG_C"/>
    <property type="match status" value="1"/>
</dbReference>
<dbReference type="Gene3D" id="3.30.230.10">
    <property type="match status" value="1"/>
</dbReference>
<dbReference type="PRINTS" id="PR00315">
    <property type="entry name" value="ELONGATNFCT"/>
</dbReference>